<name>A0ABV4VF51_9GAMM</name>
<keyword evidence="2" id="KW-1185">Reference proteome</keyword>
<proteinExistence type="predicted"/>
<organism evidence="1 2">
    <name type="scientific">Shewanella mangrovisoli</name>
    <dbReference type="NCBI Taxonomy" id="2864211"/>
    <lineage>
        <taxon>Bacteria</taxon>
        <taxon>Pseudomonadati</taxon>
        <taxon>Pseudomonadota</taxon>
        <taxon>Gammaproteobacteria</taxon>
        <taxon>Alteromonadales</taxon>
        <taxon>Shewanellaceae</taxon>
        <taxon>Shewanella</taxon>
    </lineage>
</organism>
<evidence type="ECO:0000313" key="2">
    <source>
        <dbReference type="Proteomes" id="UP001576708"/>
    </source>
</evidence>
<sequence>MSQSLKHLISERGFDSFRDGLEARFRAHSLSFRIHYSEGAPLPSLLVCLENAERAGEVCVWESGHCDITAGSLDGETKDRHVVLETAEGFHEQLAALFLYVTKREWTHAA</sequence>
<dbReference type="RefSeq" id="WP_342200808.1">
    <property type="nucleotide sequence ID" value="NZ_JBCATE010000001.1"/>
</dbReference>
<dbReference type="Proteomes" id="UP001576708">
    <property type="component" value="Unassembled WGS sequence"/>
</dbReference>
<comment type="caution">
    <text evidence="1">The sequence shown here is derived from an EMBL/GenBank/DDBJ whole genome shotgun (WGS) entry which is preliminary data.</text>
</comment>
<accession>A0ABV4VF51</accession>
<evidence type="ECO:0000313" key="1">
    <source>
        <dbReference type="EMBL" id="MFB2618925.1"/>
    </source>
</evidence>
<dbReference type="EMBL" id="JBHFGU010000001">
    <property type="protein sequence ID" value="MFB2618925.1"/>
    <property type="molecule type" value="Genomic_DNA"/>
</dbReference>
<gene>
    <name evidence="1" type="ORF">ACE02W_03740</name>
</gene>
<protein>
    <submittedName>
        <fullName evidence="1">Uncharacterized protein</fullName>
    </submittedName>
</protein>
<reference evidence="1 2" key="1">
    <citation type="submission" date="2024-09" db="EMBL/GenBank/DDBJ databases">
        <authorList>
            <person name="Zhang Y."/>
        </authorList>
    </citation>
    <scope>NUCLEOTIDE SEQUENCE [LARGE SCALE GENOMIC DNA]</scope>
    <source>
        <strain evidence="1 2">ZJ318</strain>
    </source>
</reference>